<dbReference type="EMBL" id="JBHSMS010000026">
    <property type="protein sequence ID" value="MFC5511045.1"/>
    <property type="molecule type" value="Genomic_DNA"/>
</dbReference>
<accession>A0ABW0PEX7</accession>
<dbReference type="Proteomes" id="UP001596031">
    <property type="component" value="Unassembled WGS sequence"/>
</dbReference>
<evidence type="ECO:0000313" key="2">
    <source>
        <dbReference type="Proteomes" id="UP001596031"/>
    </source>
</evidence>
<reference evidence="2" key="1">
    <citation type="journal article" date="2019" name="Int. J. Syst. Evol. Microbiol.">
        <title>The Global Catalogue of Microorganisms (GCM) 10K type strain sequencing project: providing services to taxonomists for standard genome sequencing and annotation.</title>
        <authorList>
            <consortium name="The Broad Institute Genomics Platform"/>
            <consortium name="The Broad Institute Genome Sequencing Center for Infectious Disease"/>
            <person name="Wu L."/>
            <person name="Ma J."/>
        </authorList>
    </citation>
    <scope>NUCLEOTIDE SEQUENCE [LARGE SCALE GENOMIC DNA]</scope>
    <source>
        <strain evidence="2">CCUG 38813</strain>
    </source>
</reference>
<dbReference type="RefSeq" id="WP_379719207.1">
    <property type="nucleotide sequence ID" value="NZ_JBHSMS010000026.1"/>
</dbReference>
<name>A0ABW0PEX7_9BURK</name>
<proteinExistence type="predicted"/>
<evidence type="ECO:0000313" key="1">
    <source>
        <dbReference type="EMBL" id="MFC5511045.1"/>
    </source>
</evidence>
<organism evidence="1 2">
    <name type="scientific">Massilia jejuensis</name>
    <dbReference type="NCBI Taxonomy" id="648894"/>
    <lineage>
        <taxon>Bacteria</taxon>
        <taxon>Pseudomonadati</taxon>
        <taxon>Pseudomonadota</taxon>
        <taxon>Betaproteobacteria</taxon>
        <taxon>Burkholderiales</taxon>
        <taxon>Oxalobacteraceae</taxon>
        <taxon>Telluria group</taxon>
        <taxon>Massilia</taxon>
    </lineage>
</organism>
<sequence>MEQHFRAAVNDSKVDYSPAWRDAKVSIRYLNHMSPLMLGIIQRPGTNASMEERKSALQFMISSTDALAKVMADRLAVSPDAKAYERVELNSMLSHIVGRIWEKSTPENQQAQVDDFVRTVASVFADEGFLGSQQAHAERMMSKMGYLRVDSPETMQTRLQLAMHQATLRFFEGVTDERLRNGKGLSFTYGQKKAAVVAKMQADFSDALGAFLAGMTFAPVLSNDQRTTVMQSWIRQASEIYRSEYVASTQRVMDWFRAGEAVSKEEFEKRFARAITTLPDVLKKTRGVTLETLTDLVAVAGFDGVPERSDGEAPEPAAGQCQ</sequence>
<comment type="caution">
    <text evidence="1">The sequence shown here is derived from an EMBL/GenBank/DDBJ whole genome shotgun (WGS) entry which is preliminary data.</text>
</comment>
<protein>
    <submittedName>
        <fullName evidence="1">Uncharacterized protein</fullName>
    </submittedName>
</protein>
<gene>
    <name evidence="1" type="ORF">ACFPOU_07890</name>
</gene>
<keyword evidence="2" id="KW-1185">Reference proteome</keyword>